<reference evidence="2 3" key="1">
    <citation type="submission" date="2020-04" db="EMBL/GenBank/DDBJ databases">
        <title>MicrobeNet Type strains.</title>
        <authorList>
            <person name="Nicholson A.C."/>
        </authorList>
    </citation>
    <scope>NUCLEOTIDE SEQUENCE [LARGE SCALE GENOMIC DNA]</scope>
    <source>
        <strain evidence="2 3">CCUG 69612</strain>
    </source>
</reference>
<name>A0A7X6MWK3_9STRE</name>
<keyword evidence="3" id="KW-1185">Reference proteome</keyword>
<dbReference type="Proteomes" id="UP000522720">
    <property type="component" value="Unassembled WGS sequence"/>
</dbReference>
<sequence>MPDNLKTLESAVISADIVINCTDYPDINTTSTWISNLCMKLNKPHIIGGGYSGHTGIIGPTIIPNQTVCWECINSSHKEFLSKSSQNVIINMRKSAGANVILSSFVANIQAWECIKVLTNISSPTVINRRGFLDVNTLSIEWVTSKARANCDYCKHLFQVSEKD</sequence>
<evidence type="ECO:0000259" key="1">
    <source>
        <dbReference type="Pfam" id="PF00899"/>
    </source>
</evidence>
<dbReference type="AlphaFoldDB" id="A0A7X6MWK3"/>
<feature type="domain" description="THIF-type NAD/FAD binding fold" evidence="1">
    <location>
        <begin position="8"/>
        <end position="151"/>
    </location>
</feature>
<proteinExistence type="predicted"/>
<dbReference type="Gene3D" id="3.40.50.720">
    <property type="entry name" value="NAD(P)-binding Rossmann-like Domain"/>
    <property type="match status" value="1"/>
</dbReference>
<dbReference type="InterPro" id="IPR000594">
    <property type="entry name" value="ThiF_NAD_FAD-bd"/>
</dbReference>
<dbReference type="GO" id="GO:0008641">
    <property type="term" value="F:ubiquitin-like modifier activating enzyme activity"/>
    <property type="evidence" value="ECO:0007669"/>
    <property type="project" value="InterPro"/>
</dbReference>
<dbReference type="Pfam" id="PF00899">
    <property type="entry name" value="ThiF"/>
    <property type="match status" value="1"/>
</dbReference>
<comment type="caution">
    <text evidence="2">The sequence shown here is derived from an EMBL/GenBank/DDBJ whole genome shotgun (WGS) entry which is preliminary data.</text>
</comment>
<accession>A0A7X6MWK3</accession>
<evidence type="ECO:0000313" key="3">
    <source>
        <dbReference type="Proteomes" id="UP000522720"/>
    </source>
</evidence>
<dbReference type="RefSeq" id="WP_168548476.1">
    <property type="nucleotide sequence ID" value="NZ_JAAXPR010000003.1"/>
</dbReference>
<evidence type="ECO:0000313" key="2">
    <source>
        <dbReference type="EMBL" id="NKZ19720.1"/>
    </source>
</evidence>
<organism evidence="2 3">
    <name type="scientific">Streptococcus ovuberis</name>
    <dbReference type="NCBI Taxonomy" id="1936207"/>
    <lineage>
        <taxon>Bacteria</taxon>
        <taxon>Bacillati</taxon>
        <taxon>Bacillota</taxon>
        <taxon>Bacilli</taxon>
        <taxon>Lactobacillales</taxon>
        <taxon>Streptococcaceae</taxon>
        <taxon>Streptococcus</taxon>
    </lineage>
</organism>
<dbReference type="SUPFAM" id="SSF69572">
    <property type="entry name" value="Activating enzymes of the ubiquitin-like proteins"/>
    <property type="match status" value="1"/>
</dbReference>
<protein>
    <recommendedName>
        <fullName evidence="1">THIF-type NAD/FAD binding fold domain-containing protein</fullName>
    </recommendedName>
</protein>
<dbReference type="EMBL" id="JAAXPR010000003">
    <property type="protein sequence ID" value="NKZ19720.1"/>
    <property type="molecule type" value="Genomic_DNA"/>
</dbReference>
<dbReference type="InterPro" id="IPR035985">
    <property type="entry name" value="Ubiquitin-activating_enz"/>
</dbReference>
<gene>
    <name evidence="2" type="ORF">HF992_02455</name>
</gene>